<organism evidence="1">
    <name type="scientific">Ophidiomyces ophidiicola</name>
    <dbReference type="NCBI Taxonomy" id="1387563"/>
    <lineage>
        <taxon>Eukaryota</taxon>
        <taxon>Fungi</taxon>
        <taxon>Dikarya</taxon>
        <taxon>Ascomycota</taxon>
        <taxon>Pezizomycotina</taxon>
        <taxon>Eurotiomycetes</taxon>
        <taxon>Eurotiomycetidae</taxon>
        <taxon>Onygenales</taxon>
        <taxon>Onygenaceae</taxon>
        <taxon>Ophidiomyces</taxon>
    </lineage>
</organism>
<comment type="caution">
    <text evidence="1">The sequence shown here is derived from an EMBL/GenBank/DDBJ whole genome shotgun (WGS) entry which is preliminary data.</text>
</comment>
<dbReference type="EMBL" id="JALBCA010000223">
    <property type="protein sequence ID" value="KAI2381242.1"/>
    <property type="molecule type" value="Genomic_DNA"/>
</dbReference>
<reference evidence="1" key="1">
    <citation type="journal article" date="2022" name="bioRxiv">
        <title>Population genetic analysis of Ophidiomyces ophidiicola, the causative agent of snake fungal disease, indicates recent introductions to the USA.</title>
        <authorList>
            <person name="Ladner J.T."/>
            <person name="Palmer J.M."/>
            <person name="Ettinger C.L."/>
            <person name="Stajich J.E."/>
            <person name="Farrell T.M."/>
            <person name="Glorioso B.M."/>
            <person name="Lawson B."/>
            <person name="Price S.J."/>
            <person name="Stengle A.G."/>
            <person name="Grear D.A."/>
            <person name="Lorch J.M."/>
        </authorList>
    </citation>
    <scope>NUCLEOTIDE SEQUENCE</scope>
    <source>
        <strain evidence="1">NWHC 24266-5</strain>
    </source>
</reference>
<proteinExistence type="predicted"/>
<evidence type="ECO:0000313" key="1">
    <source>
        <dbReference type="EMBL" id="KAI2381242.1"/>
    </source>
</evidence>
<accession>A0ACB8UM55</accession>
<protein>
    <submittedName>
        <fullName evidence="1">Uncharacterized protein</fullName>
    </submittedName>
</protein>
<name>A0ACB8UM55_9EURO</name>
<sequence>MVQTPQQRKANEKYAKYEEAKRGKLERVAKSKVTPKAPVSVAWVGTLNHMVSCSTRSSLRVACV</sequence>
<gene>
    <name evidence="1" type="ORF">LOY88_006802</name>
</gene>